<gene>
    <name evidence="2" type="ORF">ACD591_05145</name>
    <name evidence="1" type="ORF">FOE74_11205</name>
</gene>
<reference evidence="1 3" key="2">
    <citation type="submission" date="2019-09" db="EMBL/GenBank/DDBJ databases">
        <title>A bacterium isolated from glacier soil.</title>
        <authorList>
            <person name="Liu Q."/>
        </authorList>
    </citation>
    <scope>NUCLEOTIDE SEQUENCE [LARGE SCALE GENOMIC DNA]</scope>
    <source>
        <strain evidence="1 3">MDT1-10-3</strain>
    </source>
</reference>
<protein>
    <submittedName>
        <fullName evidence="1">Uncharacterized protein</fullName>
    </submittedName>
</protein>
<dbReference type="EMBL" id="JBGOGF010000002">
    <property type="protein sequence ID" value="MFA1770668.1"/>
    <property type="molecule type" value="Genomic_DNA"/>
</dbReference>
<accession>A0A5M8QFC1</accession>
<dbReference type="AlphaFoldDB" id="A0A5M8QFC1"/>
<proteinExistence type="predicted"/>
<keyword evidence="4" id="KW-1185">Reference proteome</keyword>
<evidence type="ECO:0000313" key="2">
    <source>
        <dbReference type="EMBL" id="MFA1770668.1"/>
    </source>
</evidence>
<dbReference type="RefSeq" id="WP_149098677.1">
    <property type="nucleotide sequence ID" value="NZ_BMMG01000003.1"/>
</dbReference>
<dbReference type="Proteomes" id="UP001570846">
    <property type="component" value="Unassembled WGS sequence"/>
</dbReference>
<dbReference type="Proteomes" id="UP000323866">
    <property type="component" value="Unassembled WGS sequence"/>
</dbReference>
<evidence type="ECO:0000313" key="3">
    <source>
        <dbReference type="Proteomes" id="UP000323866"/>
    </source>
</evidence>
<name>A0A5M8QFC1_9BACT</name>
<dbReference type="EMBL" id="VKKZ01000020">
    <property type="protein sequence ID" value="KAA6434735.1"/>
    <property type="molecule type" value="Genomic_DNA"/>
</dbReference>
<sequence>MKTIIEKYHNLLKQIAHDVTDQGHPGKESQATDHQSHQVDVLYHALYVLEIGELAKKNFIKHGLPGPARHPDVGGRYLRLYGVLSAVFQQKQALENLLTFYQIEEKDKISNSLNNSAILNLCSKLGVHATYFRRSLTEPEEPAGVYEISRPDLEVNKIKLLINKLECENFDVQEDLDCFDKKMELTLSFLIGRILKKPCKNQSHFYEQYTRINKLKNHALEVSNPGANS</sequence>
<reference evidence="1 3" key="1">
    <citation type="submission" date="2019-07" db="EMBL/GenBank/DDBJ databases">
        <authorList>
            <person name="Qu J.-H."/>
        </authorList>
    </citation>
    <scope>NUCLEOTIDE SEQUENCE [LARGE SCALE GENOMIC DNA]</scope>
    <source>
        <strain evidence="1 3">MDT1-10-3</strain>
    </source>
</reference>
<reference evidence="2 4" key="3">
    <citation type="submission" date="2024-08" db="EMBL/GenBank/DDBJ databases">
        <authorList>
            <person name="Wei W."/>
        </authorList>
    </citation>
    <scope>NUCLEOTIDE SEQUENCE [LARGE SCALE GENOMIC DNA]</scope>
    <source>
        <strain evidence="2 4">XU2</strain>
    </source>
</reference>
<organism evidence="1 3">
    <name type="scientific">Rufibacter glacialis</name>
    <dbReference type="NCBI Taxonomy" id="1259555"/>
    <lineage>
        <taxon>Bacteria</taxon>
        <taxon>Pseudomonadati</taxon>
        <taxon>Bacteroidota</taxon>
        <taxon>Cytophagia</taxon>
        <taxon>Cytophagales</taxon>
        <taxon>Hymenobacteraceae</taxon>
        <taxon>Rufibacter</taxon>
    </lineage>
</organism>
<evidence type="ECO:0000313" key="1">
    <source>
        <dbReference type="EMBL" id="KAA6434735.1"/>
    </source>
</evidence>
<comment type="caution">
    <text evidence="1">The sequence shown here is derived from an EMBL/GenBank/DDBJ whole genome shotgun (WGS) entry which is preliminary data.</text>
</comment>
<evidence type="ECO:0000313" key="4">
    <source>
        <dbReference type="Proteomes" id="UP001570846"/>
    </source>
</evidence>
<dbReference type="OrthoDB" id="6401163at2"/>